<keyword evidence="2" id="KW-1133">Transmembrane helix</keyword>
<dbReference type="AlphaFoldDB" id="A0A2M7G8K6"/>
<gene>
    <name evidence="3" type="ORF">COW36_03900</name>
</gene>
<dbReference type="SUPFAM" id="SSF51197">
    <property type="entry name" value="Clavaminate synthase-like"/>
    <property type="match status" value="1"/>
</dbReference>
<dbReference type="EMBL" id="PFFQ01000012">
    <property type="protein sequence ID" value="PIW18443.1"/>
    <property type="molecule type" value="Genomic_DNA"/>
</dbReference>
<proteinExistence type="predicted"/>
<dbReference type="Proteomes" id="UP000231019">
    <property type="component" value="Unassembled WGS sequence"/>
</dbReference>
<keyword evidence="2" id="KW-0812">Transmembrane</keyword>
<evidence type="ECO:0000256" key="1">
    <source>
        <dbReference type="PROSITE-ProRule" id="PRU00339"/>
    </source>
</evidence>
<accession>A0A2M7G8K6</accession>
<comment type="caution">
    <text evidence="3">The sequence shown here is derived from an EMBL/GenBank/DDBJ whole genome shotgun (WGS) entry which is preliminary data.</text>
</comment>
<dbReference type="InterPro" id="IPR019734">
    <property type="entry name" value="TPR_rpt"/>
</dbReference>
<sequence>MVVTGMGMVTGSIIKFLFQSPKWLRAFLVIHWVALIALAIFVTAFCVNAAFLPLERQWPLSLWDLVLAVAGLKLFSVFLSSLHELRMRQLAGGLPGLALTHLQWALRFTPGNPELYYAWGHLLYLQGDLSGAREKYKQVTQIFPLDSAAEVYLGRLELSVGHWQEAHGHFARAYRLARGIAWNDLREWMPEAVNEAVPHRFRTSWSKLNFDQEQLDFLIQGHYLSGHFKLILQNYQDLLRDLASQNKTAYPIVLSAEQHAKVLPVLGRNIHISPVPEFPSELVRIEDTERLEASFQKDGILVLDSLLAPDACEALLHFCQKSTIWHDDHKSGGYLGSYMDDGFNCPLLYQVARELKEKLPGILGAWSLLQMWGYNHDSQCEGIGLHADAAHVNINLWLTPESANQDPEHGGLLVFPLEAPQDWSFQTLNTETERMQALIQAEQISPVKIAYRQNRAVIFRSRFFHATDQVNFKPGYLNRRINITFLYGRYQPDLKP</sequence>
<evidence type="ECO:0000313" key="4">
    <source>
        <dbReference type="Proteomes" id="UP000231019"/>
    </source>
</evidence>
<dbReference type="PROSITE" id="PS50005">
    <property type="entry name" value="TPR"/>
    <property type="match status" value="1"/>
</dbReference>
<keyword evidence="2" id="KW-0472">Membrane</keyword>
<name>A0A2M7G8K6_9BACT</name>
<feature type="transmembrane region" description="Helical" evidence="2">
    <location>
        <begin position="26"/>
        <end position="54"/>
    </location>
</feature>
<evidence type="ECO:0000313" key="3">
    <source>
        <dbReference type="EMBL" id="PIW18443.1"/>
    </source>
</evidence>
<organism evidence="3 4">
    <name type="scientific">bacterium (Candidatus Blackallbacteria) CG17_big_fil_post_rev_8_21_14_2_50_48_46</name>
    <dbReference type="NCBI Taxonomy" id="2014261"/>
    <lineage>
        <taxon>Bacteria</taxon>
        <taxon>Candidatus Blackallbacteria</taxon>
    </lineage>
</organism>
<feature type="repeat" description="TPR" evidence="1">
    <location>
        <begin position="113"/>
        <end position="146"/>
    </location>
</feature>
<feature type="transmembrane region" description="Helical" evidence="2">
    <location>
        <begin position="60"/>
        <end position="79"/>
    </location>
</feature>
<dbReference type="SUPFAM" id="SSF48452">
    <property type="entry name" value="TPR-like"/>
    <property type="match status" value="1"/>
</dbReference>
<protein>
    <submittedName>
        <fullName evidence="3">Uncharacterized protein</fullName>
    </submittedName>
</protein>
<dbReference type="InterPro" id="IPR011990">
    <property type="entry name" value="TPR-like_helical_dom_sf"/>
</dbReference>
<reference evidence="3 4" key="1">
    <citation type="submission" date="2017-09" db="EMBL/GenBank/DDBJ databases">
        <title>Depth-based differentiation of microbial function through sediment-hosted aquifers and enrichment of novel symbionts in the deep terrestrial subsurface.</title>
        <authorList>
            <person name="Probst A.J."/>
            <person name="Ladd B."/>
            <person name="Jarett J.K."/>
            <person name="Geller-Mcgrath D.E."/>
            <person name="Sieber C.M."/>
            <person name="Emerson J.B."/>
            <person name="Anantharaman K."/>
            <person name="Thomas B.C."/>
            <person name="Malmstrom R."/>
            <person name="Stieglmeier M."/>
            <person name="Klingl A."/>
            <person name="Woyke T."/>
            <person name="Ryan C.M."/>
            <person name="Banfield J.F."/>
        </authorList>
    </citation>
    <scope>NUCLEOTIDE SEQUENCE [LARGE SCALE GENOMIC DNA]</scope>
    <source>
        <strain evidence="3">CG17_big_fil_post_rev_8_21_14_2_50_48_46</strain>
    </source>
</reference>
<dbReference type="Gene3D" id="1.25.40.10">
    <property type="entry name" value="Tetratricopeptide repeat domain"/>
    <property type="match status" value="1"/>
</dbReference>
<keyword evidence="1" id="KW-0802">TPR repeat</keyword>
<evidence type="ECO:0000256" key="2">
    <source>
        <dbReference type="SAM" id="Phobius"/>
    </source>
</evidence>
<dbReference type="Gene3D" id="2.60.120.620">
    <property type="entry name" value="q2cbj1_9rhob like domain"/>
    <property type="match status" value="1"/>
</dbReference>